<dbReference type="EMBL" id="HG739802">
    <property type="protein sequence ID" value="CDP19827.1"/>
    <property type="molecule type" value="Genomic_DNA"/>
</dbReference>
<dbReference type="Proteomes" id="UP000295252">
    <property type="component" value="Unassembled WGS sequence"/>
</dbReference>
<accession>A0A068VGW2</accession>
<organism evidence="1 2">
    <name type="scientific">Coffea canephora</name>
    <name type="common">Robusta coffee</name>
    <dbReference type="NCBI Taxonomy" id="49390"/>
    <lineage>
        <taxon>Eukaryota</taxon>
        <taxon>Viridiplantae</taxon>
        <taxon>Streptophyta</taxon>
        <taxon>Embryophyta</taxon>
        <taxon>Tracheophyta</taxon>
        <taxon>Spermatophyta</taxon>
        <taxon>Magnoliopsida</taxon>
        <taxon>eudicotyledons</taxon>
        <taxon>Gunneridae</taxon>
        <taxon>Pentapetalae</taxon>
        <taxon>asterids</taxon>
        <taxon>lamiids</taxon>
        <taxon>Gentianales</taxon>
        <taxon>Rubiaceae</taxon>
        <taxon>Ixoroideae</taxon>
        <taxon>Gardenieae complex</taxon>
        <taxon>Bertiereae - Coffeeae clade</taxon>
        <taxon>Coffeeae</taxon>
        <taxon>Coffea</taxon>
    </lineage>
</organism>
<dbReference type="InParanoid" id="A0A068VGW2"/>
<protein>
    <submittedName>
        <fullName evidence="1">DH200=94 genomic scaffold, scaffold_718</fullName>
    </submittedName>
</protein>
<dbReference type="Gramene" id="CDP19827">
    <property type="protein sequence ID" value="CDP19827"/>
    <property type="gene ID" value="GSCOC_T00008936001"/>
</dbReference>
<name>A0A068VGW2_COFCA</name>
<proteinExistence type="predicted"/>
<reference evidence="2" key="1">
    <citation type="journal article" date="2014" name="Science">
        <title>The coffee genome provides insight into the convergent evolution of caffeine biosynthesis.</title>
        <authorList>
            <person name="Denoeud F."/>
            <person name="Carretero-Paulet L."/>
            <person name="Dereeper A."/>
            <person name="Droc G."/>
            <person name="Guyot R."/>
            <person name="Pietrella M."/>
            <person name="Zheng C."/>
            <person name="Alberti A."/>
            <person name="Anthony F."/>
            <person name="Aprea G."/>
            <person name="Aury J.M."/>
            <person name="Bento P."/>
            <person name="Bernard M."/>
            <person name="Bocs S."/>
            <person name="Campa C."/>
            <person name="Cenci A."/>
            <person name="Combes M.C."/>
            <person name="Crouzillat D."/>
            <person name="Da Silva C."/>
            <person name="Daddiego L."/>
            <person name="De Bellis F."/>
            <person name="Dussert S."/>
            <person name="Garsmeur O."/>
            <person name="Gayraud T."/>
            <person name="Guignon V."/>
            <person name="Jahn K."/>
            <person name="Jamilloux V."/>
            <person name="Joet T."/>
            <person name="Labadie K."/>
            <person name="Lan T."/>
            <person name="Leclercq J."/>
            <person name="Lepelley M."/>
            <person name="Leroy T."/>
            <person name="Li L.T."/>
            <person name="Librado P."/>
            <person name="Lopez L."/>
            <person name="Munoz A."/>
            <person name="Noel B."/>
            <person name="Pallavicini A."/>
            <person name="Perrotta G."/>
            <person name="Poncet V."/>
            <person name="Pot D."/>
            <person name="Priyono X."/>
            <person name="Rigoreau M."/>
            <person name="Rouard M."/>
            <person name="Rozas J."/>
            <person name="Tranchant-Dubreuil C."/>
            <person name="VanBuren R."/>
            <person name="Zhang Q."/>
            <person name="Andrade A.C."/>
            <person name="Argout X."/>
            <person name="Bertrand B."/>
            <person name="de Kochko A."/>
            <person name="Graziosi G."/>
            <person name="Henry R.J."/>
            <person name="Jayarama X."/>
            <person name="Ming R."/>
            <person name="Nagai C."/>
            <person name="Rounsley S."/>
            <person name="Sankoff D."/>
            <person name="Giuliano G."/>
            <person name="Albert V.A."/>
            <person name="Wincker P."/>
            <person name="Lashermes P."/>
        </authorList>
    </citation>
    <scope>NUCLEOTIDE SEQUENCE [LARGE SCALE GENOMIC DNA]</scope>
    <source>
        <strain evidence="2">cv. DH200-94</strain>
    </source>
</reference>
<gene>
    <name evidence="1" type="ORF">GSCOC_T00008936001</name>
</gene>
<evidence type="ECO:0000313" key="1">
    <source>
        <dbReference type="EMBL" id="CDP19827.1"/>
    </source>
</evidence>
<keyword evidence="2" id="KW-1185">Reference proteome</keyword>
<evidence type="ECO:0000313" key="2">
    <source>
        <dbReference type="Proteomes" id="UP000295252"/>
    </source>
</evidence>
<dbReference type="PROSITE" id="PS51257">
    <property type="entry name" value="PROKAR_LIPOPROTEIN"/>
    <property type="match status" value="1"/>
</dbReference>
<dbReference type="AlphaFoldDB" id="A0A068VGW2"/>
<sequence>MVAAPKKRHFPALPALSLSQGCTTYN</sequence>